<dbReference type="AlphaFoldDB" id="A0AAW8HB04"/>
<name>A0AAW8HB04_9ENTR</name>
<reference evidence="1 2" key="1">
    <citation type="submission" date="2023-08" db="EMBL/GenBank/DDBJ databases">
        <authorList>
            <person name="Dale J."/>
        </authorList>
    </citation>
    <scope>NUCLEOTIDE SEQUENCE [LARGE SCALE GENOMIC DNA]</scope>
    <source>
        <strain evidence="1 2">2023EL-00788</strain>
    </source>
</reference>
<dbReference type="RefSeq" id="WP_217188377.1">
    <property type="nucleotide sequence ID" value="NZ_CP143717.1"/>
</dbReference>
<dbReference type="Proteomes" id="UP001225042">
    <property type="component" value="Unassembled WGS sequence"/>
</dbReference>
<keyword evidence="2" id="KW-1185">Reference proteome</keyword>
<organism evidence="1 2">
    <name type="scientific">Enterobacter soli</name>
    <dbReference type="NCBI Taxonomy" id="885040"/>
    <lineage>
        <taxon>Bacteria</taxon>
        <taxon>Pseudomonadati</taxon>
        <taxon>Pseudomonadota</taxon>
        <taxon>Gammaproteobacteria</taxon>
        <taxon>Enterobacterales</taxon>
        <taxon>Enterobacteriaceae</taxon>
        <taxon>Enterobacter</taxon>
    </lineage>
</organism>
<accession>A0AAW8HB04</accession>
<proteinExistence type="predicted"/>
<evidence type="ECO:0000313" key="2">
    <source>
        <dbReference type="Proteomes" id="UP001225042"/>
    </source>
</evidence>
<gene>
    <name evidence="1" type="ORF">RBJ67_18305</name>
</gene>
<evidence type="ECO:0000313" key="1">
    <source>
        <dbReference type="EMBL" id="MDQ2258085.1"/>
    </source>
</evidence>
<comment type="caution">
    <text evidence="1">The sequence shown here is derived from an EMBL/GenBank/DDBJ whole genome shotgun (WGS) entry which is preliminary data.</text>
</comment>
<sequence>MDTCLCLNTSLKMNKLWKVRLMGSNHVSLWLLLIVSLFFSANCRAADDSCGQPPMVNDENIKGTVEGKAKLLATWIGDAALSGQIQAERKDIFSKTPDGLKNRADAYLQYQVCIFLMDDKKLSTTEKIDQLIRVRQSFQVPVEGTKP</sequence>
<dbReference type="EMBL" id="JAVDKS010000007">
    <property type="protein sequence ID" value="MDQ2258085.1"/>
    <property type="molecule type" value="Genomic_DNA"/>
</dbReference>
<protein>
    <submittedName>
        <fullName evidence="1">Uncharacterized protein</fullName>
    </submittedName>
</protein>